<comment type="similarity">
    <text evidence="1">Belongs to the transposase 7 family.</text>
</comment>
<evidence type="ECO:0000313" key="7">
    <source>
        <dbReference type="EMBL" id="KZD63312.1"/>
    </source>
</evidence>
<dbReference type="Pfam" id="PF01526">
    <property type="entry name" value="DDE_Tnp_Tn3"/>
    <property type="match status" value="1"/>
</dbReference>
<gene>
    <name evidence="7" type="ORF">B4088_3384</name>
</gene>
<accession>A0A164NBN6</accession>
<feature type="domain" description="DUF4158" evidence="6">
    <location>
        <begin position="15"/>
        <end position="179"/>
    </location>
</feature>
<dbReference type="NCBIfam" id="NF033527">
    <property type="entry name" value="transpos_Tn3"/>
    <property type="match status" value="1"/>
</dbReference>
<evidence type="ECO:0000259" key="5">
    <source>
        <dbReference type="Pfam" id="PF01526"/>
    </source>
</evidence>
<sequence length="1017" mass="119047">MNMENNTTTQKRLRILSEDEVKIIYDRPGFSYEDRCSYFSLSQPEKELLHTLRSVKSKAYFVLQLGYFKARQLFFTFDLHEVEEDLQYILKEHFNNSQIDDLSSIDKSTRLKQQQLILKLFNYHSCGAEERRKMEEKVQKSAAFCGKPIYIFREIMNYLSENCIVVPGYSFMQDMTGQAITHEQNRLISLMQDHLKQNDMESLDRLLEDSSGLYEITLLKHEPKDFSATEIKLEMNRGKQIQHLYYLAQELLPKLGISNESIKYYASLVSYYSVYKLKRLNVWIVYVYLLCFVSHRYQRMHDNLINTLIYSVRGYADEAKLAAKERVYECYTESNQDIKKAGELLKIFTDDHIPANTPFRDIQDRAFTILERQKLESVAKQITTNIKYDETAFQWEHIGQQARRFKRYLRPIFLQVDFVAPSPNDPLIKAVNFMKTAFNKNKALGQYHSDDLPNGFISDGVKRYIYEQKTILADRYEFLVYRLLRNRLEAGDIFCRDSIRFRSFEDDLINDRQWEQKEMLIADTGLTIFNQPIHSHLVELEKRLEDRITKVNQSISSGKNEHLQIKKRGSHTRWTLPYTRDTESINHSFYDTLKQIDIRSVLHFVQQHCQFLDSFEHILGRYAKQNKDNRILVACLIAWGTNMGLGRMGEISDISYPLLAATSDNFIRLETLKEANDCISNAIAKLPIFKHYNIGETIHSSSDGQKVETRINTINSRHSPKYFGLGKGIVSYTMVANHIPVNARIIGANEHESHYVFDILFNNTTDIQPDVHSTDTHGTNEVNFAILNFFGYQFAPRYKDIHDKVNKSLYGFKHPSQYGDNLIKPVRKINTNLIIEEWENIQRIMLSLAVKTTTQSIIIGKLSAYARKNKTKRALWEYDNIIRSLYFLDYIDSPPLRRNVQKALNRGESYHKLRKAVSFANFGKLRFKNENDQHIWGECSRLLSNCIIYYNASILSNMLAYRETKALDSDVMKKISPVAWQHINFYGRYEFNIQQESVDLDAIIQELAQLNVISETE</sequence>
<dbReference type="EMBL" id="LJKE01000058">
    <property type="protein sequence ID" value="KZD63312.1"/>
    <property type="molecule type" value="Genomic_DNA"/>
</dbReference>
<name>A0A164NBN6_BACCE</name>
<dbReference type="GO" id="GO:0003677">
    <property type="term" value="F:DNA binding"/>
    <property type="evidence" value="ECO:0007669"/>
    <property type="project" value="UniProtKB-KW"/>
</dbReference>
<evidence type="ECO:0000313" key="8">
    <source>
        <dbReference type="Proteomes" id="UP000076482"/>
    </source>
</evidence>
<evidence type="ECO:0000256" key="4">
    <source>
        <dbReference type="ARBA" id="ARBA00023172"/>
    </source>
</evidence>
<dbReference type="Proteomes" id="UP000076482">
    <property type="component" value="Unassembled WGS sequence"/>
</dbReference>
<dbReference type="InterPro" id="IPR002513">
    <property type="entry name" value="Tn3_Tnp_DDE_dom"/>
</dbReference>
<organism evidence="7 8">
    <name type="scientific">Bacillus cereus</name>
    <dbReference type="NCBI Taxonomy" id="1396"/>
    <lineage>
        <taxon>Bacteria</taxon>
        <taxon>Bacillati</taxon>
        <taxon>Bacillota</taxon>
        <taxon>Bacilli</taxon>
        <taxon>Bacillales</taxon>
        <taxon>Bacillaceae</taxon>
        <taxon>Bacillus</taxon>
        <taxon>Bacillus cereus group</taxon>
    </lineage>
</organism>
<reference evidence="7 8" key="1">
    <citation type="submission" date="2015-09" db="EMBL/GenBank/DDBJ databases">
        <title>Bacillus cereus food isolates.</title>
        <authorList>
            <person name="Boekhorst J."/>
        </authorList>
    </citation>
    <scope>NUCLEOTIDE SEQUENCE [LARGE SCALE GENOMIC DNA]</scope>
    <source>
        <strain evidence="7 8">B4088</strain>
    </source>
</reference>
<evidence type="ECO:0000259" key="6">
    <source>
        <dbReference type="Pfam" id="PF13700"/>
    </source>
</evidence>
<evidence type="ECO:0000256" key="2">
    <source>
        <dbReference type="ARBA" id="ARBA00022578"/>
    </source>
</evidence>
<dbReference type="Pfam" id="PF13700">
    <property type="entry name" value="DUF4158"/>
    <property type="match status" value="1"/>
</dbReference>
<keyword evidence="2" id="KW-0815">Transposition</keyword>
<protein>
    <submittedName>
        <fullName evidence="7">Mobile element protein</fullName>
    </submittedName>
</protein>
<dbReference type="GO" id="GO:0004803">
    <property type="term" value="F:transposase activity"/>
    <property type="evidence" value="ECO:0007669"/>
    <property type="project" value="InterPro"/>
</dbReference>
<evidence type="ECO:0000256" key="3">
    <source>
        <dbReference type="ARBA" id="ARBA00023125"/>
    </source>
</evidence>
<evidence type="ECO:0000256" key="1">
    <source>
        <dbReference type="ARBA" id="ARBA00009402"/>
    </source>
</evidence>
<keyword evidence="3" id="KW-0238">DNA-binding</keyword>
<feature type="domain" description="Tn3 transposase DDE" evidence="5">
    <location>
        <begin position="601"/>
        <end position="989"/>
    </location>
</feature>
<comment type="caution">
    <text evidence="7">The sequence shown here is derived from an EMBL/GenBank/DDBJ whole genome shotgun (WGS) entry which is preliminary data.</text>
</comment>
<proteinExistence type="inferred from homology"/>
<dbReference type="AlphaFoldDB" id="A0A164NBN6"/>
<dbReference type="PATRIC" id="fig|1396.535.peg.4889"/>
<dbReference type="InterPro" id="IPR025296">
    <property type="entry name" value="DUF4158"/>
</dbReference>
<keyword evidence="4" id="KW-0233">DNA recombination</keyword>
<dbReference type="GO" id="GO:0006313">
    <property type="term" value="P:DNA transposition"/>
    <property type="evidence" value="ECO:0007669"/>
    <property type="project" value="InterPro"/>
</dbReference>
<dbReference type="InterPro" id="IPR047653">
    <property type="entry name" value="Tn3-like_transpos"/>
</dbReference>